<evidence type="ECO:0000256" key="4">
    <source>
        <dbReference type="ARBA" id="ARBA00022692"/>
    </source>
</evidence>
<dbReference type="Pfam" id="PF00015">
    <property type="entry name" value="MCPsignal"/>
    <property type="match status" value="1"/>
</dbReference>
<keyword evidence="2" id="KW-1003">Cell membrane</keyword>
<dbReference type="PANTHER" id="PTHR32089:SF112">
    <property type="entry name" value="LYSOZYME-LIKE PROTEIN-RELATED"/>
    <property type="match status" value="1"/>
</dbReference>
<dbReference type="SUPFAM" id="SSF58104">
    <property type="entry name" value="Methyl-accepting chemotaxis protein (MCP) signaling domain"/>
    <property type="match status" value="2"/>
</dbReference>
<dbReference type="InterPro" id="IPR029151">
    <property type="entry name" value="Sensor-like_sf"/>
</dbReference>
<dbReference type="PROSITE" id="PS50885">
    <property type="entry name" value="HAMP"/>
    <property type="match status" value="1"/>
</dbReference>
<dbReference type="STRING" id="1520.LF65_00742"/>
<dbReference type="EMBL" id="CP010086">
    <property type="protein sequence ID" value="AJG97370.1"/>
    <property type="molecule type" value="Genomic_DNA"/>
</dbReference>
<dbReference type="InterPro" id="IPR033479">
    <property type="entry name" value="dCache_1"/>
</dbReference>
<accession>A0A0B5Q8U9</accession>
<comment type="subcellular location">
    <subcellularLocation>
        <location evidence="1">Cell membrane</location>
        <topology evidence="1">Multi-pass membrane protein</topology>
    </subcellularLocation>
</comment>
<protein>
    <submittedName>
        <fullName evidence="9">Chemotaxis protein</fullName>
    </submittedName>
</protein>
<dbReference type="KEGG" id="cbei:LF65_00742"/>
<dbReference type="CDD" id="cd12912">
    <property type="entry name" value="PDC2_MCP_like"/>
    <property type="match status" value="1"/>
</dbReference>
<dbReference type="Gene3D" id="1.10.287.950">
    <property type="entry name" value="Methyl-accepting chemotaxis protein"/>
    <property type="match status" value="1"/>
</dbReference>
<dbReference type="InterPro" id="IPR004089">
    <property type="entry name" value="MCPsignal_dom"/>
</dbReference>
<dbReference type="AlphaFoldDB" id="A0A0B5Q8U9"/>
<keyword evidence="3" id="KW-0145">Chemotaxis</keyword>
<dbReference type="GO" id="GO:0005886">
    <property type="term" value="C:plasma membrane"/>
    <property type="evidence" value="ECO:0007669"/>
    <property type="project" value="UniProtKB-SubCell"/>
</dbReference>
<dbReference type="RefSeq" id="WP_041894151.1">
    <property type="nucleotide sequence ID" value="NZ_CP010086.2"/>
</dbReference>
<dbReference type="SMART" id="SM00283">
    <property type="entry name" value="MA"/>
    <property type="match status" value="1"/>
</dbReference>
<dbReference type="Gene3D" id="6.10.340.10">
    <property type="match status" value="1"/>
</dbReference>
<comment type="similarity">
    <text evidence="8">Belongs to the methyl-accepting chemotaxis (MCP) protein family.</text>
</comment>
<name>A0A0B5Q8U9_CLOBE</name>
<proteinExistence type="inferred from homology"/>
<dbReference type="CDD" id="cd06225">
    <property type="entry name" value="HAMP"/>
    <property type="match status" value="1"/>
</dbReference>
<dbReference type="GO" id="GO:0007165">
    <property type="term" value="P:signal transduction"/>
    <property type="evidence" value="ECO:0007669"/>
    <property type="project" value="UniProtKB-KW"/>
</dbReference>
<evidence type="ECO:0000313" key="10">
    <source>
        <dbReference type="Proteomes" id="UP000031866"/>
    </source>
</evidence>
<evidence type="ECO:0000256" key="2">
    <source>
        <dbReference type="ARBA" id="ARBA00022475"/>
    </source>
</evidence>
<dbReference type="SMART" id="SM00304">
    <property type="entry name" value="HAMP"/>
    <property type="match status" value="1"/>
</dbReference>
<keyword evidence="7" id="KW-0807">Transducer</keyword>
<keyword evidence="6" id="KW-0472">Membrane</keyword>
<dbReference type="SUPFAM" id="SSF103190">
    <property type="entry name" value="Sensory domain-like"/>
    <property type="match status" value="1"/>
</dbReference>
<dbReference type="PANTHER" id="PTHR32089">
    <property type="entry name" value="METHYL-ACCEPTING CHEMOTAXIS PROTEIN MCPB"/>
    <property type="match status" value="1"/>
</dbReference>
<dbReference type="OrthoDB" id="243053at2"/>
<gene>
    <name evidence="9" type="ORF">LF65_00742</name>
</gene>
<dbReference type="Proteomes" id="UP000031866">
    <property type="component" value="Chromosome"/>
</dbReference>
<evidence type="ECO:0000313" key="9">
    <source>
        <dbReference type="EMBL" id="AJG97370.1"/>
    </source>
</evidence>
<evidence type="ECO:0000256" key="7">
    <source>
        <dbReference type="ARBA" id="ARBA00023224"/>
    </source>
</evidence>
<dbReference type="Pfam" id="PF00672">
    <property type="entry name" value="HAMP"/>
    <property type="match status" value="1"/>
</dbReference>
<evidence type="ECO:0000256" key="3">
    <source>
        <dbReference type="ARBA" id="ARBA00022500"/>
    </source>
</evidence>
<dbReference type="CDD" id="cd12914">
    <property type="entry name" value="PDC1_DGC_like"/>
    <property type="match status" value="1"/>
</dbReference>
<dbReference type="GO" id="GO:0006935">
    <property type="term" value="P:chemotaxis"/>
    <property type="evidence" value="ECO:0007669"/>
    <property type="project" value="UniProtKB-KW"/>
</dbReference>
<evidence type="ECO:0000256" key="1">
    <source>
        <dbReference type="ARBA" id="ARBA00004651"/>
    </source>
</evidence>
<evidence type="ECO:0000256" key="6">
    <source>
        <dbReference type="ARBA" id="ARBA00023136"/>
    </source>
</evidence>
<keyword evidence="5" id="KW-1133">Transmembrane helix</keyword>
<dbReference type="PROSITE" id="PS50111">
    <property type="entry name" value="CHEMOTAXIS_TRANSDUC_2"/>
    <property type="match status" value="1"/>
</dbReference>
<keyword evidence="4" id="KW-0812">Transmembrane</keyword>
<evidence type="ECO:0000256" key="8">
    <source>
        <dbReference type="ARBA" id="ARBA00029447"/>
    </source>
</evidence>
<evidence type="ECO:0000256" key="5">
    <source>
        <dbReference type="ARBA" id="ARBA00022989"/>
    </source>
</evidence>
<dbReference type="InterPro" id="IPR003660">
    <property type="entry name" value="HAMP_dom"/>
</dbReference>
<organism evidence="9 10">
    <name type="scientific">Clostridium beijerinckii</name>
    <name type="common">Clostridium MP</name>
    <dbReference type="NCBI Taxonomy" id="1520"/>
    <lineage>
        <taxon>Bacteria</taxon>
        <taxon>Bacillati</taxon>
        <taxon>Bacillota</taxon>
        <taxon>Clostridia</taxon>
        <taxon>Eubacteriales</taxon>
        <taxon>Clostridiaceae</taxon>
        <taxon>Clostridium</taxon>
    </lineage>
</organism>
<reference evidence="10" key="1">
    <citation type="submission" date="2014-12" db="EMBL/GenBank/DDBJ databases">
        <title>Genome sequence of Clostridium beijerinckii strain 59B.</title>
        <authorList>
            <person name="Little G.T."/>
            <person name="Minton N.P."/>
        </authorList>
    </citation>
    <scope>NUCLEOTIDE SEQUENCE [LARGE SCALE GENOMIC DNA]</scope>
    <source>
        <strain evidence="10">59B</strain>
    </source>
</reference>
<sequence length="666" mass="72510">MKISLKIKLMITFFILISLPMGLLGYISYRMSSASIQTAVQEQLKEQTYNTSNLINKTIDSTKHSLEVASLNGDIIKAVENSNTSNLDTASEYIRAVQEKNKDFMEVLIITDAYGKVIVNTQSKENDIDLSDRDYMKQVLSSGKEVVSEVLTSRFTGNPAIFIAYPLKENGKLIGTLVGSIKFDSISSYASQIKVGKSGYAYMIDKTGLIVYHPDSSKILKENANDNAGEDLKVLVQEMKEGKSSEGFYTYGNIYKYVVFQPVGNWVIAVTAQYDEYMSAALSIRNYTIIISLISIIIAMICAYTYSTIGIINPIKKLERLMRSAGEGDLTVKIDIQSKDEIEELGKSFNEMIKHQDRIVRNVTNAAEQLNAASEEMAASSEEISAATEEISATVNQVAQDAEKQNESIVDVSKVLVQLSSLVQLAQSRAKATSSNAANTMSAADLGREKVEETVKAMDIISKGSEETSQALESLSGLSSKVNGIINIINSIAEQTNLLALNAAIEAARAGEHGKGFSVVADEVRKLSEESNDRAREIAVLVSEMVKQTQNAVIAMERSKSEVNNGVKIVSETDKAFVDIINAIENIVKHVTEILDITGDEVASSDKVIGLINDIATVTESNASNSENVSSAAEEQASAINNLTATAQETSAMAEELTKLVERFKI</sequence>
<dbReference type="Pfam" id="PF02743">
    <property type="entry name" value="dCache_1"/>
    <property type="match status" value="1"/>
</dbReference>
<dbReference type="Gene3D" id="3.30.450.20">
    <property type="entry name" value="PAS domain"/>
    <property type="match status" value="2"/>
</dbReference>